<evidence type="ECO:0000313" key="2">
    <source>
        <dbReference type="Proteomes" id="UP001596066"/>
    </source>
</evidence>
<protein>
    <submittedName>
        <fullName evidence="1">Uncharacterized protein</fullName>
    </submittedName>
</protein>
<keyword evidence="2" id="KW-1185">Reference proteome</keyword>
<name>A0ABW0VBK2_9ACTN</name>
<organism evidence="1 2">
    <name type="scientific">Kitasatospora cinereorecta</name>
    <dbReference type="NCBI Taxonomy" id="285560"/>
    <lineage>
        <taxon>Bacteria</taxon>
        <taxon>Bacillati</taxon>
        <taxon>Actinomycetota</taxon>
        <taxon>Actinomycetes</taxon>
        <taxon>Kitasatosporales</taxon>
        <taxon>Streptomycetaceae</taxon>
        <taxon>Kitasatospora</taxon>
    </lineage>
</organism>
<sequence length="173" mass="19535">MTFLQDKVERNDLLRLTITGKPAPQHFTALVEHVYSSRVFDGRAGSEIRFVGKPAHWGQRPLEVGGRALVFVSRISGRWYEDAWEGDLPIEEIDGVEYALHRVAHERVLGFDGLPDSLRRSCRPHPTLPITTCFDLAALEAHLNRLIDQVHPKQGGPRTVRDLMGRLIGPRNT</sequence>
<gene>
    <name evidence="1" type="ORF">ACFPZF_11310</name>
</gene>
<comment type="caution">
    <text evidence="1">The sequence shown here is derived from an EMBL/GenBank/DDBJ whole genome shotgun (WGS) entry which is preliminary data.</text>
</comment>
<dbReference type="EMBL" id="JBHSOC010000016">
    <property type="protein sequence ID" value="MFC5641936.1"/>
    <property type="molecule type" value="Genomic_DNA"/>
</dbReference>
<dbReference type="Proteomes" id="UP001596066">
    <property type="component" value="Unassembled WGS sequence"/>
</dbReference>
<proteinExistence type="predicted"/>
<reference evidence="2" key="1">
    <citation type="journal article" date="2019" name="Int. J. Syst. Evol. Microbiol.">
        <title>The Global Catalogue of Microorganisms (GCM) 10K type strain sequencing project: providing services to taxonomists for standard genome sequencing and annotation.</title>
        <authorList>
            <consortium name="The Broad Institute Genomics Platform"/>
            <consortium name="The Broad Institute Genome Sequencing Center for Infectious Disease"/>
            <person name="Wu L."/>
            <person name="Ma J."/>
        </authorList>
    </citation>
    <scope>NUCLEOTIDE SEQUENCE [LARGE SCALE GENOMIC DNA]</scope>
    <source>
        <strain evidence="2">CGMCC 4.1622</strain>
    </source>
</reference>
<accession>A0ABW0VBK2</accession>
<dbReference type="RefSeq" id="WP_346144152.1">
    <property type="nucleotide sequence ID" value="NZ_BAAAUA010000015.1"/>
</dbReference>
<evidence type="ECO:0000313" key="1">
    <source>
        <dbReference type="EMBL" id="MFC5641936.1"/>
    </source>
</evidence>